<dbReference type="InterPro" id="IPR021149">
    <property type="entry name" value="OligosaccharylTrfase_OST3/OST6"/>
</dbReference>
<keyword evidence="8" id="KW-1185">Reference proteome</keyword>
<feature type="transmembrane region" description="Helical" evidence="6">
    <location>
        <begin position="29"/>
        <end position="51"/>
    </location>
</feature>
<evidence type="ECO:0000256" key="1">
    <source>
        <dbReference type="ARBA" id="ARBA00004141"/>
    </source>
</evidence>
<accession>A0A9C7PWD1</accession>
<dbReference type="AlphaFoldDB" id="A0A9C7PWD1"/>
<reference evidence="7" key="1">
    <citation type="journal article" date="2022" name="Proc. Natl. Acad. Sci. U.S.A.">
        <title>Life cycle and functional genomics of the unicellular red alga Galdieria for elucidating algal and plant evolution and industrial use.</title>
        <authorList>
            <person name="Hirooka S."/>
            <person name="Itabashi T."/>
            <person name="Ichinose T.M."/>
            <person name="Onuma R."/>
            <person name="Fujiwara T."/>
            <person name="Yamashita S."/>
            <person name="Jong L.W."/>
            <person name="Tomita R."/>
            <person name="Iwane A.H."/>
            <person name="Miyagishima S.Y."/>
        </authorList>
    </citation>
    <scope>NUCLEOTIDE SEQUENCE</scope>
    <source>
        <strain evidence="7">NBRC 102759</strain>
    </source>
</reference>
<dbReference type="Pfam" id="PF04756">
    <property type="entry name" value="OST3_OST6"/>
    <property type="match status" value="1"/>
</dbReference>
<dbReference type="EMBL" id="BQMJ01000029">
    <property type="protein sequence ID" value="GJQ12028.1"/>
    <property type="molecule type" value="Genomic_DNA"/>
</dbReference>
<name>A0A9C7PWD1_9RHOD</name>
<dbReference type="Proteomes" id="UP001061958">
    <property type="component" value="Unassembled WGS sequence"/>
</dbReference>
<evidence type="ECO:0000313" key="8">
    <source>
        <dbReference type="Proteomes" id="UP001061958"/>
    </source>
</evidence>
<gene>
    <name evidence="7" type="ORF">GpartN1_g3819.t1</name>
</gene>
<dbReference type="InterPro" id="IPR042416">
    <property type="entry name" value="OSTC"/>
</dbReference>
<evidence type="ECO:0008006" key="9">
    <source>
        <dbReference type="Google" id="ProtNLM"/>
    </source>
</evidence>
<keyword evidence="4 6" id="KW-1133">Transmembrane helix</keyword>
<comment type="caution">
    <text evidence="7">The sequence shown here is derived from an EMBL/GenBank/DDBJ whole genome shotgun (WGS) entry which is preliminary data.</text>
</comment>
<dbReference type="PANTHER" id="PTHR13160">
    <property type="entry name" value="OLIGOSACCHARYLTRANSFERASE COMPLEX SUBUNIT OSTC"/>
    <property type="match status" value="1"/>
</dbReference>
<keyword evidence="5 6" id="KW-0472">Membrane</keyword>
<dbReference type="GO" id="GO:0008250">
    <property type="term" value="C:oligosaccharyltransferase complex"/>
    <property type="evidence" value="ECO:0007669"/>
    <property type="project" value="InterPro"/>
</dbReference>
<reference evidence="7" key="2">
    <citation type="submission" date="2022-01" db="EMBL/GenBank/DDBJ databases">
        <authorList>
            <person name="Hirooka S."/>
            <person name="Miyagishima S.Y."/>
        </authorList>
    </citation>
    <scope>NUCLEOTIDE SEQUENCE</scope>
    <source>
        <strain evidence="7">NBRC 102759</strain>
    </source>
</reference>
<evidence type="ECO:0000256" key="4">
    <source>
        <dbReference type="ARBA" id="ARBA00022989"/>
    </source>
</evidence>
<evidence type="ECO:0000256" key="6">
    <source>
        <dbReference type="SAM" id="Phobius"/>
    </source>
</evidence>
<evidence type="ECO:0000256" key="3">
    <source>
        <dbReference type="ARBA" id="ARBA00022692"/>
    </source>
</evidence>
<proteinExistence type="inferred from homology"/>
<dbReference type="PANTHER" id="PTHR13160:SF4">
    <property type="entry name" value="OLIGOSACCHARYLTRANSFERASE COMPLEX SUBUNIT OSTC"/>
    <property type="match status" value="1"/>
</dbReference>
<evidence type="ECO:0000256" key="5">
    <source>
        <dbReference type="ARBA" id="ARBA00023136"/>
    </source>
</evidence>
<evidence type="ECO:0000256" key="2">
    <source>
        <dbReference type="ARBA" id="ARBA00009376"/>
    </source>
</evidence>
<feature type="transmembrane region" description="Helical" evidence="6">
    <location>
        <begin position="85"/>
        <end position="108"/>
    </location>
</feature>
<sequence length="154" mass="17393">MNIPNKLFKLFFKVLRPPRLRLHLSLPSVPPWLIFVVILVSYILVISGIIYDVIVGPPAVGTTIDPLTQTLKPAAFAQGRINAQYVIEGLSVGFFYALGTSAIILLDVSSKSALLKDYKIQCWILAILLLLGFYRMMIVFVRIKLPGYLEFYYQ</sequence>
<dbReference type="OrthoDB" id="10256333at2759"/>
<comment type="similarity">
    <text evidence="2">Belongs to the OSTC family.</text>
</comment>
<evidence type="ECO:0000313" key="7">
    <source>
        <dbReference type="EMBL" id="GJQ12028.1"/>
    </source>
</evidence>
<feature type="transmembrane region" description="Helical" evidence="6">
    <location>
        <begin position="120"/>
        <end position="143"/>
    </location>
</feature>
<keyword evidence="3 6" id="KW-0812">Transmembrane</keyword>
<protein>
    <recommendedName>
        <fullName evidence="9">Oligosaccharyltransferase complex subunit</fullName>
    </recommendedName>
</protein>
<organism evidence="7 8">
    <name type="scientific">Galdieria partita</name>
    <dbReference type="NCBI Taxonomy" id="83374"/>
    <lineage>
        <taxon>Eukaryota</taxon>
        <taxon>Rhodophyta</taxon>
        <taxon>Bangiophyceae</taxon>
        <taxon>Galdieriales</taxon>
        <taxon>Galdieriaceae</taxon>
        <taxon>Galdieria</taxon>
    </lineage>
</organism>
<comment type="subcellular location">
    <subcellularLocation>
        <location evidence="1">Membrane</location>
        <topology evidence="1">Multi-pass membrane protein</topology>
    </subcellularLocation>
</comment>